<gene>
    <name evidence="1" type="ORF">KC19_6G010300</name>
</gene>
<dbReference type="Proteomes" id="UP000822688">
    <property type="component" value="Chromosome 6"/>
</dbReference>
<proteinExistence type="predicted"/>
<sequence length="111" mass="12874">MNNWIYGQVETLKCRLCKIEYYCGSSTNVYNALISASIRNMFSVFNAGLENKRLELFIQCHSKHLLDIHKHILEVLQLTYFLLLPELRGTLSSAYPVSSSFAVFWDCFPQM</sequence>
<comment type="caution">
    <text evidence="1">The sequence shown here is derived from an EMBL/GenBank/DDBJ whole genome shotgun (WGS) entry which is preliminary data.</text>
</comment>
<keyword evidence="2" id="KW-1185">Reference proteome</keyword>
<name>A0A8T0H8N4_CERPU</name>
<organism evidence="1 2">
    <name type="scientific">Ceratodon purpureus</name>
    <name type="common">Fire moss</name>
    <name type="synonym">Dicranum purpureum</name>
    <dbReference type="NCBI Taxonomy" id="3225"/>
    <lineage>
        <taxon>Eukaryota</taxon>
        <taxon>Viridiplantae</taxon>
        <taxon>Streptophyta</taxon>
        <taxon>Embryophyta</taxon>
        <taxon>Bryophyta</taxon>
        <taxon>Bryophytina</taxon>
        <taxon>Bryopsida</taxon>
        <taxon>Dicranidae</taxon>
        <taxon>Pseudoditrichales</taxon>
        <taxon>Ditrichaceae</taxon>
        <taxon>Ceratodon</taxon>
    </lineage>
</organism>
<reference evidence="1 2" key="1">
    <citation type="submission" date="2020-06" db="EMBL/GenBank/DDBJ databases">
        <title>WGS assembly of Ceratodon purpureus strain R40.</title>
        <authorList>
            <person name="Carey S.B."/>
            <person name="Jenkins J."/>
            <person name="Shu S."/>
            <person name="Lovell J.T."/>
            <person name="Sreedasyam A."/>
            <person name="Maumus F."/>
            <person name="Tiley G.P."/>
            <person name="Fernandez-Pozo N."/>
            <person name="Barry K."/>
            <person name="Chen C."/>
            <person name="Wang M."/>
            <person name="Lipzen A."/>
            <person name="Daum C."/>
            <person name="Saski C.A."/>
            <person name="Payton A.C."/>
            <person name="Mcbreen J.C."/>
            <person name="Conrad R.E."/>
            <person name="Kollar L.M."/>
            <person name="Olsson S."/>
            <person name="Huttunen S."/>
            <person name="Landis J.B."/>
            <person name="Wickett N.J."/>
            <person name="Johnson M.G."/>
            <person name="Rensing S.A."/>
            <person name="Grimwood J."/>
            <person name="Schmutz J."/>
            <person name="Mcdaniel S.F."/>
        </authorList>
    </citation>
    <scope>NUCLEOTIDE SEQUENCE [LARGE SCALE GENOMIC DNA]</scope>
    <source>
        <strain evidence="1 2">R40</strain>
    </source>
</reference>
<evidence type="ECO:0000313" key="1">
    <source>
        <dbReference type="EMBL" id="KAG0568296.1"/>
    </source>
</evidence>
<dbReference type="AlphaFoldDB" id="A0A8T0H8N4"/>
<dbReference type="EMBL" id="CM026427">
    <property type="protein sequence ID" value="KAG0568296.1"/>
    <property type="molecule type" value="Genomic_DNA"/>
</dbReference>
<protein>
    <submittedName>
        <fullName evidence="1">Uncharacterized protein</fullName>
    </submittedName>
</protein>
<evidence type="ECO:0000313" key="2">
    <source>
        <dbReference type="Proteomes" id="UP000822688"/>
    </source>
</evidence>
<accession>A0A8T0H8N4</accession>